<dbReference type="RefSeq" id="WP_097931602.1">
    <property type="nucleotide sequence ID" value="NZ_OCTN01000009.1"/>
</dbReference>
<proteinExistence type="predicted"/>
<dbReference type="PANTHER" id="PTHR43298">
    <property type="entry name" value="MULTIDRUG RESISTANCE PROTEIN NORM-RELATED"/>
    <property type="match status" value="1"/>
</dbReference>
<evidence type="ECO:0000313" key="4">
    <source>
        <dbReference type="Proteomes" id="UP000220034"/>
    </source>
</evidence>
<dbReference type="EMBL" id="OCTN01000009">
    <property type="protein sequence ID" value="SOH95258.1"/>
    <property type="molecule type" value="Genomic_DNA"/>
</dbReference>
<keyword evidence="2" id="KW-0812">Transmembrane</keyword>
<feature type="transmembrane region" description="Helical" evidence="2">
    <location>
        <begin position="284"/>
        <end position="311"/>
    </location>
</feature>
<dbReference type="Proteomes" id="UP000220034">
    <property type="component" value="Unassembled WGS sequence"/>
</dbReference>
<keyword evidence="2" id="KW-0472">Membrane</keyword>
<dbReference type="OrthoDB" id="9780160at2"/>
<dbReference type="InterPro" id="IPR050222">
    <property type="entry name" value="MATE_MdtK"/>
</dbReference>
<dbReference type="AlphaFoldDB" id="A0A2C9CVG9"/>
<feature type="transmembrane region" description="Helical" evidence="2">
    <location>
        <begin position="360"/>
        <end position="376"/>
    </location>
</feature>
<accession>A0A2C9CVG9</accession>
<dbReference type="PANTHER" id="PTHR43298:SF2">
    <property type="entry name" value="FMN_FAD EXPORTER YEEO-RELATED"/>
    <property type="match status" value="1"/>
</dbReference>
<name>A0A2C9CVG9_9RHOB</name>
<keyword evidence="1" id="KW-0813">Transport</keyword>
<dbReference type="GO" id="GO:0015297">
    <property type="term" value="F:antiporter activity"/>
    <property type="evidence" value="ECO:0007669"/>
    <property type="project" value="InterPro"/>
</dbReference>
<dbReference type="InterPro" id="IPR002528">
    <property type="entry name" value="MATE_fam"/>
</dbReference>
<organism evidence="3 4">
    <name type="scientific">Pontivivens marinum</name>
    <dbReference type="NCBI Taxonomy" id="1690039"/>
    <lineage>
        <taxon>Bacteria</taxon>
        <taxon>Pseudomonadati</taxon>
        <taxon>Pseudomonadota</taxon>
        <taxon>Alphaproteobacteria</taxon>
        <taxon>Rhodobacterales</taxon>
        <taxon>Paracoccaceae</taxon>
        <taxon>Pontivivens</taxon>
    </lineage>
</organism>
<evidence type="ECO:0000256" key="1">
    <source>
        <dbReference type="ARBA" id="ARBA00022448"/>
    </source>
</evidence>
<evidence type="ECO:0000313" key="3">
    <source>
        <dbReference type="EMBL" id="SOH95258.1"/>
    </source>
</evidence>
<feature type="transmembrane region" description="Helical" evidence="2">
    <location>
        <begin position="332"/>
        <end position="354"/>
    </location>
</feature>
<reference evidence="4" key="1">
    <citation type="submission" date="2017-09" db="EMBL/GenBank/DDBJ databases">
        <authorList>
            <person name="Varghese N."/>
            <person name="Submissions S."/>
        </authorList>
    </citation>
    <scope>NUCLEOTIDE SEQUENCE [LARGE SCALE GENOMIC DNA]</scope>
    <source>
        <strain evidence="4">C7</strain>
    </source>
</reference>
<feature type="transmembrane region" description="Helical" evidence="2">
    <location>
        <begin position="95"/>
        <end position="119"/>
    </location>
</feature>
<feature type="transmembrane region" description="Helical" evidence="2">
    <location>
        <begin position="139"/>
        <end position="156"/>
    </location>
</feature>
<keyword evidence="2" id="KW-1133">Transmembrane helix</keyword>
<keyword evidence="4" id="KW-1185">Reference proteome</keyword>
<gene>
    <name evidence="3" type="ORF">SAMN06273572_10917</name>
</gene>
<feature type="transmembrane region" description="Helical" evidence="2">
    <location>
        <begin position="52"/>
        <end position="74"/>
    </location>
</feature>
<evidence type="ECO:0000256" key="2">
    <source>
        <dbReference type="SAM" id="Phobius"/>
    </source>
</evidence>
<dbReference type="GO" id="GO:0005886">
    <property type="term" value="C:plasma membrane"/>
    <property type="evidence" value="ECO:0007669"/>
    <property type="project" value="TreeGrafter"/>
</dbReference>
<feature type="transmembrane region" description="Helical" evidence="2">
    <location>
        <begin position="204"/>
        <end position="228"/>
    </location>
</feature>
<feature type="transmembrane region" description="Helical" evidence="2">
    <location>
        <begin position="168"/>
        <end position="192"/>
    </location>
</feature>
<feature type="transmembrane region" description="Helical" evidence="2">
    <location>
        <begin position="249"/>
        <end position="272"/>
    </location>
</feature>
<dbReference type="Pfam" id="PF01554">
    <property type="entry name" value="MatE"/>
    <property type="match status" value="2"/>
</dbReference>
<dbReference type="GO" id="GO:0042910">
    <property type="term" value="F:xenobiotic transmembrane transporter activity"/>
    <property type="evidence" value="ECO:0007669"/>
    <property type="project" value="InterPro"/>
</dbReference>
<sequence>MSATPSTATPPAAGPASLDVFALAWPMTLKAIILHGTVVIDAYLVSALGETALAAMGLAAAVAGFVLGAILAFSNAMQLRTAQAFGTGDPVFIKSALACGMAISLTVGCVGLAIISLFGGSLIGVMAPTQQVADLAIDYLTVFSLVIVGEAIGQCLSSYFNGCGRTRLPLYSFCLSLPINVITSIVLIHGYFGLPAFGVTGAAMGSAIAVTVQVGFLVVRLWALDGYLRHVAGWRQLSFVATLRRHLAFALPIAVTFFSATFASHVCTLIYARLNLNEFAAMTIIAPWIMVAGTIGMQWAQATGIIVAQLLGQGQREEILDRFLRSAWRGAFVAAGVVAVIFLIVCLSASYLYADLDVETRTVLLSFLPILLVLPFPKGSNAICGNTLRASGDTIYVMHIFVWSQWLFRVPATALAVLYFDVSVFWVLSLLFFEELLKFPVFHRRLLRGDWKRAKIAN</sequence>
<protein>
    <submittedName>
        <fullName evidence="3">Putative efflux protein, MATE family</fullName>
    </submittedName>
</protein>
<feature type="transmembrane region" description="Helical" evidence="2">
    <location>
        <begin position="414"/>
        <end position="433"/>
    </location>
</feature>